<evidence type="ECO:0000313" key="2">
    <source>
        <dbReference type="EMBL" id="MEL1250512.1"/>
    </source>
</evidence>
<dbReference type="SUPFAM" id="SSF52266">
    <property type="entry name" value="SGNH hydrolase"/>
    <property type="match status" value="1"/>
</dbReference>
<organism evidence="2 3">
    <name type="scientific">Aurantiacibacter gilvus</name>
    <dbReference type="NCBI Taxonomy" id="3139141"/>
    <lineage>
        <taxon>Bacteria</taxon>
        <taxon>Pseudomonadati</taxon>
        <taxon>Pseudomonadota</taxon>
        <taxon>Alphaproteobacteria</taxon>
        <taxon>Sphingomonadales</taxon>
        <taxon>Erythrobacteraceae</taxon>
        <taxon>Aurantiacibacter</taxon>
    </lineage>
</organism>
<dbReference type="GO" id="GO:0016787">
    <property type="term" value="F:hydrolase activity"/>
    <property type="evidence" value="ECO:0007669"/>
    <property type="project" value="UniProtKB-KW"/>
</dbReference>
<dbReference type="InterPro" id="IPR036514">
    <property type="entry name" value="SGNH_hydro_sf"/>
</dbReference>
<dbReference type="EC" id="3.1.-.-" evidence="2"/>
<comment type="caution">
    <text evidence="2">The sequence shown here is derived from an EMBL/GenBank/DDBJ whole genome shotgun (WGS) entry which is preliminary data.</text>
</comment>
<dbReference type="RefSeq" id="WP_341673031.1">
    <property type="nucleotide sequence ID" value="NZ_JBBYHV010000001.1"/>
</dbReference>
<reference evidence="2 3" key="1">
    <citation type="submission" date="2024-04" db="EMBL/GenBank/DDBJ databases">
        <title>Aurantiacibacter sp. DGU6 16S ribosomal RNA gene Genome sequencing and assembly.</title>
        <authorList>
            <person name="Park S."/>
        </authorList>
    </citation>
    <scope>NUCLEOTIDE SEQUENCE [LARGE SCALE GENOMIC DNA]</scope>
    <source>
        <strain evidence="2 3">DGU6</strain>
    </source>
</reference>
<accession>A0ABU9IEA5</accession>
<dbReference type="Gene3D" id="3.40.50.1110">
    <property type="entry name" value="SGNH hydrolase"/>
    <property type="match status" value="1"/>
</dbReference>
<protein>
    <submittedName>
        <fullName evidence="2">SGNH/GDSL hydrolase family protein</fullName>
        <ecNumber evidence="2">3.1.-.-</ecNumber>
    </submittedName>
</protein>
<sequence>MARHVILFGDSILDNASYVPGWPDVTEQLRSELDPEDRVTLLAVDGSISEQVERQLDLCPEDATHVVVSCGGNDILHHASMLEKEVSTVASALALLMQARAEFEPPYRSMVQRASQLAIPTAVCTIYDANMGQLTATAISVINDAITRDVHRAGLDLLDLRLVCDEAADYGNTIEPSVRGGAKIAAAIANYVRSVDAKATNSRVFGRNSRVFV</sequence>
<dbReference type="Proteomes" id="UP001497045">
    <property type="component" value="Unassembled WGS sequence"/>
</dbReference>
<name>A0ABU9IEA5_9SPHN</name>
<keyword evidence="3" id="KW-1185">Reference proteome</keyword>
<proteinExistence type="predicted"/>
<dbReference type="InterPro" id="IPR013830">
    <property type="entry name" value="SGNH_hydro"/>
</dbReference>
<gene>
    <name evidence="2" type="ORF">AAEO60_07505</name>
</gene>
<evidence type="ECO:0000313" key="3">
    <source>
        <dbReference type="Proteomes" id="UP001497045"/>
    </source>
</evidence>
<feature type="domain" description="SGNH hydrolase-type esterase" evidence="1">
    <location>
        <begin position="7"/>
        <end position="168"/>
    </location>
</feature>
<evidence type="ECO:0000259" key="1">
    <source>
        <dbReference type="Pfam" id="PF13472"/>
    </source>
</evidence>
<keyword evidence="2" id="KW-0378">Hydrolase</keyword>
<dbReference type="EMBL" id="JBBYHV010000001">
    <property type="protein sequence ID" value="MEL1250512.1"/>
    <property type="molecule type" value="Genomic_DNA"/>
</dbReference>
<dbReference type="Pfam" id="PF13472">
    <property type="entry name" value="Lipase_GDSL_2"/>
    <property type="match status" value="1"/>
</dbReference>